<gene>
    <name evidence="1" type="ORF">AB2Z07_12570</name>
</gene>
<proteinExistence type="predicted"/>
<organism evidence="1 2">
    <name type="scientific">Halodesulfovibrio aestuarii</name>
    <dbReference type="NCBI Taxonomy" id="126333"/>
    <lineage>
        <taxon>Bacteria</taxon>
        <taxon>Pseudomonadati</taxon>
        <taxon>Thermodesulfobacteriota</taxon>
        <taxon>Desulfovibrionia</taxon>
        <taxon>Desulfovibrionales</taxon>
        <taxon>Desulfovibrionaceae</taxon>
        <taxon>Halodesulfovibrio</taxon>
    </lineage>
</organism>
<evidence type="ECO:0000313" key="1">
    <source>
        <dbReference type="EMBL" id="MEZ6854350.1"/>
    </source>
</evidence>
<protein>
    <submittedName>
        <fullName evidence="1">Uncharacterized protein</fullName>
    </submittedName>
</protein>
<accession>A0ABV4JUC7</accession>
<reference evidence="1 2" key="1">
    <citation type="submission" date="2024-07" db="EMBL/GenBank/DDBJ databases">
        <title>Active virus-host system and metabolic interactions in a Lokiarchaeon culture.</title>
        <authorList>
            <person name="Ponce Toledo R.I."/>
            <person name="Rodrigues Oliveira T."/>
            <person name="Schleper C."/>
        </authorList>
    </citation>
    <scope>NUCLEOTIDE SEQUENCE [LARGE SCALE GENOMIC DNA]</scope>
    <source>
        <strain evidence="1 2">B35</strain>
    </source>
</reference>
<evidence type="ECO:0000313" key="2">
    <source>
        <dbReference type="Proteomes" id="UP001568358"/>
    </source>
</evidence>
<name>A0ABV4JUC7_9BACT</name>
<dbReference type="EMBL" id="JBFSOO010000010">
    <property type="protein sequence ID" value="MEZ6854350.1"/>
    <property type="molecule type" value="Genomic_DNA"/>
</dbReference>
<sequence length="76" mass="8742">MTLRLGLPQDGKQEIEICFNKGRYGEAKDVQKIYKRVEQSYHLIMMQLNVDKGMPPRTVESLLAKGLVRIAHDDQV</sequence>
<dbReference type="Proteomes" id="UP001568358">
    <property type="component" value="Unassembled WGS sequence"/>
</dbReference>
<keyword evidence="2" id="KW-1185">Reference proteome</keyword>
<comment type="caution">
    <text evidence="1">The sequence shown here is derived from an EMBL/GenBank/DDBJ whole genome shotgun (WGS) entry which is preliminary data.</text>
</comment>
<dbReference type="RefSeq" id="WP_371150836.1">
    <property type="nucleotide sequence ID" value="NZ_JBFSOO010000010.1"/>
</dbReference>